<keyword evidence="1" id="KW-0597">Phosphoprotein</keyword>
<dbReference type="AlphaFoldDB" id="A0A9W4SHX1"/>
<accession>A0A9W4SHX1</accession>
<organism evidence="5 6">
    <name type="scientific">Funneliformis geosporum</name>
    <dbReference type="NCBI Taxonomy" id="1117311"/>
    <lineage>
        <taxon>Eukaryota</taxon>
        <taxon>Fungi</taxon>
        <taxon>Fungi incertae sedis</taxon>
        <taxon>Mucoromycota</taxon>
        <taxon>Glomeromycotina</taxon>
        <taxon>Glomeromycetes</taxon>
        <taxon>Glomerales</taxon>
        <taxon>Glomeraceae</taxon>
        <taxon>Funneliformis</taxon>
    </lineage>
</organism>
<dbReference type="Pfam" id="PF05724">
    <property type="entry name" value="TPMT"/>
    <property type="match status" value="1"/>
</dbReference>
<proteinExistence type="predicted"/>
<name>A0A9W4SHX1_9GLOM</name>
<dbReference type="InterPro" id="IPR008854">
    <property type="entry name" value="TPMT"/>
</dbReference>
<dbReference type="PROSITE" id="PS51585">
    <property type="entry name" value="SAM_MT_TPMT"/>
    <property type="match status" value="1"/>
</dbReference>
<comment type="caution">
    <text evidence="5">The sequence shown here is derived from an EMBL/GenBank/DDBJ whole genome shotgun (WGS) entry which is preliminary data.</text>
</comment>
<gene>
    <name evidence="5" type="ORF">FWILDA_LOCUS4164</name>
</gene>
<dbReference type="OrthoDB" id="276151at2759"/>
<keyword evidence="6" id="KW-1185">Reference proteome</keyword>
<dbReference type="CDD" id="cd02440">
    <property type="entry name" value="AdoMet_MTases"/>
    <property type="match status" value="1"/>
</dbReference>
<keyword evidence="2" id="KW-0489">Methyltransferase</keyword>
<protein>
    <submittedName>
        <fullName evidence="5">18054_t:CDS:1</fullName>
    </submittedName>
</protein>
<dbReference type="GO" id="GO:0008757">
    <property type="term" value="F:S-adenosylmethionine-dependent methyltransferase activity"/>
    <property type="evidence" value="ECO:0007669"/>
    <property type="project" value="InterPro"/>
</dbReference>
<keyword evidence="4" id="KW-0949">S-adenosyl-L-methionine</keyword>
<evidence type="ECO:0000256" key="2">
    <source>
        <dbReference type="ARBA" id="ARBA00022603"/>
    </source>
</evidence>
<dbReference type="InterPro" id="IPR029063">
    <property type="entry name" value="SAM-dependent_MTases_sf"/>
</dbReference>
<keyword evidence="3" id="KW-0808">Transferase</keyword>
<dbReference type="EMBL" id="CAMKVN010000601">
    <property type="protein sequence ID" value="CAI2169608.1"/>
    <property type="molecule type" value="Genomic_DNA"/>
</dbReference>
<evidence type="ECO:0000256" key="3">
    <source>
        <dbReference type="ARBA" id="ARBA00022679"/>
    </source>
</evidence>
<evidence type="ECO:0000313" key="5">
    <source>
        <dbReference type="EMBL" id="CAI2169608.1"/>
    </source>
</evidence>
<dbReference type="PANTHER" id="PTHR32183:SF11">
    <property type="entry name" value="THIOL METHYLTRANSFERASE 2-RELATED"/>
    <property type="match status" value="1"/>
</dbReference>
<dbReference type="PANTHER" id="PTHR32183">
    <property type="match status" value="1"/>
</dbReference>
<evidence type="ECO:0000256" key="1">
    <source>
        <dbReference type="ARBA" id="ARBA00022553"/>
    </source>
</evidence>
<dbReference type="Gene3D" id="3.40.50.150">
    <property type="entry name" value="Vaccinia Virus protein VP39"/>
    <property type="match status" value="1"/>
</dbReference>
<dbReference type="Proteomes" id="UP001153678">
    <property type="component" value="Unassembled WGS sequence"/>
</dbReference>
<evidence type="ECO:0000256" key="4">
    <source>
        <dbReference type="ARBA" id="ARBA00022691"/>
    </source>
</evidence>
<dbReference type="SUPFAM" id="SSF53335">
    <property type="entry name" value="S-adenosyl-L-methionine-dependent methyltransferases"/>
    <property type="match status" value="1"/>
</dbReference>
<dbReference type="GO" id="GO:0032259">
    <property type="term" value="P:methylation"/>
    <property type="evidence" value="ECO:0007669"/>
    <property type="project" value="UniProtKB-KW"/>
</dbReference>
<evidence type="ECO:0000313" key="6">
    <source>
        <dbReference type="Proteomes" id="UP001153678"/>
    </source>
</evidence>
<reference evidence="5" key="1">
    <citation type="submission" date="2022-08" db="EMBL/GenBank/DDBJ databases">
        <authorList>
            <person name="Kallberg Y."/>
            <person name="Tangrot J."/>
            <person name="Rosling A."/>
        </authorList>
    </citation>
    <scope>NUCLEOTIDE SEQUENCE</scope>
    <source>
        <strain evidence="5">Wild A</strain>
    </source>
</reference>
<sequence>MKSEQNIKSIKEVLDNEGAAGWDTLYKEEYTPWDFGEISPALKQLIEEKKFPLPDGRGLVPGCGNGYDVFYLSSEGRHVTGLDLSQISIERTQQKQKELQIPDSHVTFQQGDFFGHIPPKEKYQVVYDYTFLCALSPELRPKWASKITELISSNGILIALMYPIGDHKDGPPYQELLGEHFTREYFDDNPKSFEKRKGKEYMSVWRRK</sequence>